<gene>
    <name evidence="1" type="ORF">S01H4_49779</name>
</gene>
<protein>
    <submittedName>
        <fullName evidence="1">Uncharacterized protein</fullName>
    </submittedName>
</protein>
<dbReference type="EMBL" id="BART01028192">
    <property type="protein sequence ID" value="GAH02222.1"/>
    <property type="molecule type" value="Genomic_DNA"/>
</dbReference>
<feature type="non-terminal residue" evidence="1">
    <location>
        <position position="48"/>
    </location>
</feature>
<name>X1C4D8_9ZZZZ</name>
<proteinExistence type="predicted"/>
<accession>X1C4D8</accession>
<evidence type="ECO:0000313" key="1">
    <source>
        <dbReference type="EMBL" id="GAH02222.1"/>
    </source>
</evidence>
<comment type="caution">
    <text evidence="1">The sequence shown here is derived from an EMBL/GenBank/DDBJ whole genome shotgun (WGS) entry which is preliminary data.</text>
</comment>
<dbReference type="AlphaFoldDB" id="X1C4D8"/>
<organism evidence="1">
    <name type="scientific">marine sediment metagenome</name>
    <dbReference type="NCBI Taxonomy" id="412755"/>
    <lineage>
        <taxon>unclassified sequences</taxon>
        <taxon>metagenomes</taxon>
        <taxon>ecological metagenomes</taxon>
    </lineage>
</organism>
<sequence>MGEQVGKVVEGWKGPGRRDGVIEPLALEEDGLYSDFSKKGLYEWWYFD</sequence>
<reference evidence="1" key="1">
    <citation type="journal article" date="2014" name="Front. Microbiol.">
        <title>High frequency of phylogenetically diverse reductive dehalogenase-homologous genes in deep subseafloor sedimentary metagenomes.</title>
        <authorList>
            <person name="Kawai M."/>
            <person name="Futagami T."/>
            <person name="Toyoda A."/>
            <person name="Takaki Y."/>
            <person name="Nishi S."/>
            <person name="Hori S."/>
            <person name="Arai W."/>
            <person name="Tsubouchi T."/>
            <person name="Morono Y."/>
            <person name="Uchiyama I."/>
            <person name="Ito T."/>
            <person name="Fujiyama A."/>
            <person name="Inagaki F."/>
            <person name="Takami H."/>
        </authorList>
    </citation>
    <scope>NUCLEOTIDE SEQUENCE</scope>
    <source>
        <strain evidence="1">Expedition CK06-06</strain>
    </source>
</reference>